<organism evidence="3 4">
    <name type="scientific">Nepenthes gracilis</name>
    <name type="common">Slender pitcher plant</name>
    <dbReference type="NCBI Taxonomy" id="150966"/>
    <lineage>
        <taxon>Eukaryota</taxon>
        <taxon>Viridiplantae</taxon>
        <taxon>Streptophyta</taxon>
        <taxon>Embryophyta</taxon>
        <taxon>Tracheophyta</taxon>
        <taxon>Spermatophyta</taxon>
        <taxon>Magnoliopsida</taxon>
        <taxon>eudicotyledons</taxon>
        <taxon>Gunneridae</taxon>
        <taxon>Pentapetalae</taxon>
        <taxon>Caryophyllales</taxon>
        <taxon>Nepenthaceae</taxon>
        <taxon>Nepenthes</taxon>
    </lineage>
</organism>
<dbReference type="InterPro" id="IPR040358">
    <property type="entry name" value="At4g22758-like"/>
</dbReference>
<evidence type="ECO:0000313" key="4">
    <source>
        <dbReference type="Proteomes" id="UP001279734"/>
    </source>
</evidence>
<dbReference type="PANTHER" id="PTHR33270:SF6">
    <property type="entry name" value="OS02G0448600 PROTEIN"/>
    <property type="match status" value="1"/>
</dbReference>
<proteinExistence type="predicted"/>
<dbReference type="AlphaFoldDB" id="A0AAD3SF41"/>
<dbReference type="Proteomes" id="UP001279734">
    <property type="component" value="Unassembled WGS sequence"/>
</dbReference>
<accession>A0AAD3SF41</accession>
<evidence type="ECO:0000313" key="3">
    <source>
        <dbReference type="EMBL" id="GMH09482.1"/>
    </source>
</evidence>
<name>A0AAD3SF41_NEPGR</name>
<comment type="caution">
    <text evidence="3">The sequence shown here is derived from an EMBL/GenBank/DDBJ whole genome shotgun (WGS) entry which is preliminary data.</text>
</comment>
<evidence type="ECO:0000259" key="2">
    <source>
        <dbReference type="Pfam" id="PF23156"/>
    </source>
</evidence>
<reference evidence="3" key="1">
    <citation type="submission" date="2023-05" db="EMBL/GenBank/DDBJ databases">
        <title>Nepenthes gracilis genome sequencing.</title>
        <authorList>
            <person name="Fukushima K."/>
        </authorList>
    </citation>
    <scope>NUCLEOTIDE SEQUENCE</scope>
    <source>
        <strain evidence="3">SING2019-196</strain>
    </source>
</reference>
<dbReference type="InterPro" id="IPR055482">
    <property type="entry name" value="DUF7054"/>
</dbReference>
<gene>
    <name evidence="3" type="ORF">Nepgr_011323</name>
</gene>
<feature type="region of interest" description="Disordered" evidence="1">
    <location>
        <begin position="1"/>
        <end position="40"/>
    </location>
</feature>
<dbReference type="PANTHER" id="PTHR33270">
    <property type="entry name" value="BNAC05G50380D PROTEIN"/>
    <property type="match status" value="1"/>
</dbReference>
<sequence length="250" mass="27869">MSSERSLRCDPAGSRRSRPPRPSPSLHRRTPAKPKSSMPIDILHKSLSEPLLTIEGPDIGDDDRSLESDGGWIHRSRTCSYVFPYQPFLSASLMNQYEGHPKDAKVVVTVTVEGSPGPIRTMVKTGSSVEDTIKLVIEKYGEEGRSPRLDKNAASFFDLHLSYFSLESLDRSNTIGNVGSRNFYLRKSIHKSIGDKLDAASNSFTSEIVCVEESLPQTSLPVIFLPVYITRRITRSVRKVGNLWKIFGCI</sequence>
<dbReference type="EMBL" id="BSYO01000009">
    <property type="protein sequence ID" value="GMH09482.1"/>
    <property type="molecule type" value="Genomic_DNA"/>
</dbReference>
<keyword evidence="4" id="KW-1185">Reference proteome</keyword>
<protein>
    <recommendedName>
        <fullName evidence="2">DUF7054 domain-containing protein</fullName>
    </recommendedName>
</protein>
<feature type="domain" description="DUF7054" evidence="2">
    <location>
        <begin position="102"/>
        <end position="186"/>
    </location>
</feature>
<evidence type="ECO:0000256" key="1">
    <source>
        <dbReference type="SAM" id="MobiDB-lite"/>
    </source>
</evidence>
<dbReference type="Pfam" id="PF23156">
    <property type="entry name" value="DUF7054"/>
    <property type="match status" value="1"/>
</dbReference>